<reference evidence="1 2" key="1">
    <citation type="submission" date="2016-12" db="EMBL/GenBank/DDBJ databases">
        <title>Complete genome sequence of Clostridium kluyveri JZZ isolated from the pit mud of a Chinese flavor liquor-making factory.</title>
        <authorList>
            <person name="Wang Y."/>
        </authorList>
    </citation>
    <scope>NUCLEOTIDE SEQUENCE [LARGE SCALE GENOMIC DNA]</scope>
    <source>
        <strain evidence="1 2">JZZ</strain>
    </source>
</reference>
<evidence type="ECO:0000313" key="1">
    <source>
        <dbReference type="EMBL" id="APM40482.1"/>
    </source>
</evidence>
<accession>A0A1L5FBV5</accession>
<name>A0A1L5FBV5_CLOKL</name>
<dbReference type="Proteomes" id="UP000184604">
    <property type="component" value="Chromosome"/>
</dbReference>
<dbReference type="EMBL" id="CP018335">
    <property type="protein sequence ID" value="APM40482.1"/>
    <property type="molecule type" value="Genomic_DNA"/>
</dbReference>
<proteinExistence type="predicted"/>
<evidence type="ECO:0000313" key="2">
    <source>
        <dbReference type="Proteomes" id="UP000184604"/>
    </source>
</evidence>
<sequence length="130" mass="14407">MPKINPNKIINAINKAISVNPTVITYTKTINEEVDGAFVDDEPIEKTITVLIYIGTNSNSVNININSGIQGTSYISRYKMIADKDAELDVTPKQSIEFTSNGDKFEVKAAYPIIINDTICGYECDLERID</sequence>
<organism evidence="1 2">
    <name type="scientific">Clostridium kluyveri</name>
    <dbReference type="NCBI Taxonomy" id="1534"/>
    <lineage>
        <taxon>Bacteria</taxon>
        <taxon>Bacillati</taxon>
        <taxon>Bacillota</taxon>
        <taxon>Clostridia</taxon>
        <taxon>Eubacteriales</taxon>
        <taxon>Clostridiaceae</taxon>
        <taxon>Clostridium</taxon>
    </lineage>
</organism>
<dbReference type="OrthoDB" id="1683428at2"/>
<protein>
    <submittedName>
        <fullName evidence="1">Uncharacterized protein</fullName>
    </submittedName>
</protein>
<gene>
    <name evidence="1" type="ORF">BS101_17980</name>
</gene>
<dbReference type="RefSeq" id="WP_073540074.1">
    <property type="nucleotide sequence ID" value="NZ_CP018335.1"/>
</dbReference>
<dbReference type="AlphaFoldDB" id="A0A1L5FBV5"/>